<dbReference type="OrthoDB" id="9790349at2"/>
<dbReference type="InterPro" id="IPR046341">
    <property type="entry name" value="SET_dom_sf"/>
</dbReference>
<dbReference type="EMBL" id="AKGD01000002">
    <property type="protein sequence ID" value="EIT69271.1"/>
    <property type="molecule type" value="Genomic_DNA"/>
</dbReference>
<dbReference type="RefSeq" id="WP_007185794.1">
    <property type="nucleotide sequence ID" value="NZ_AKGD01000002.1"/>
</dbReference>
<evidence type="ECO:0000313" key="3">
    <source>
        <dbReference type="EMBL" id="EIT69271.1"/>
    </source>
</evidence>
<comment type="caution">
    <text evidence="3">The sequence shown here is derived from an EMBL/GenBank/DDBJ whole genome shotgun (WGS) entry which is preliminary data.</text>
</comment>
<reference evidence="3 4" key="1">
    <citation type="journal article" date="2012" name="J. Bacteriol.">
        <title>Genome Sequence of n-Alkane-Degrading Hydrocarboniphaga effusa Strain AP103T (ATCC BAA-332T).</title>
        <authorList>
            <person name="Chang H.K."/>
            <person name="Zylstra G.J."/>
            <person name="Chae J.C."/>
        </authorList>
    </citation>
    <scope>NUCLEOTIDE SEQUENCE [LARGE SCALE GENOMIC DNA]</scope>
    <source>
        <strain evidence="3 4">AP103</strain>
    </source>
</reference>
<dbReference type="PROSITE" id="PS50280">
    <property type="entry name" value="SET"/>
    <property type="match status" value="1"/>
</dbReference>
<feature type="region of interest" description="Disordered" evidence="1">
    <location>
        <begin position="1"/>
        <end position="30"/>
    </location>
</feature>
<dbReference type="Pfam" id="PF00856">
    <property type="entry name" value="SET"/>
    <property type="match status" value="1"/>
</dbReference>
<evidence type="ECO:0000259" key="2">
    <source>
        <dbReference type="PROSITE" id="PS50280"/>
    </source>
</evidence>
<organism evidence="3 4">
    <name type="scientific">Hydrocarboniphaga effusa AP103</name>
    <dbReference type="NCBI Taxonomy" id="1172194"/>
    <lineage>
        <taxon>Bacteria</taxon>
        <taxon>Pseudomonadati</taxon>
        <taxon>Pseudomonadota</taxon>
        <taxon>Gammaproteobacteria</taxon>
        <taxon>Nevskiales</taxon>
        <taxon>Nevskiaceae</taxon>
        <taxon>Hydrocarboniphaga</taxon>
    </lineage>
</organism>
<name>I8I006_9GAMM</name>
<evidence type="ECO:0000313" key="4">
    <source>
        <dbReference type="Proteomes" id="UP000003704"/>
    </source>
</evidence>
<dbReference type="Proteomes" id="UP000003704">
    <property type="component" value="Unassembled WGS sequence"/>
</dbReference>
<evidence type="ECO:0000256" key="1">
    <source>
        <dbReference type="SAM" id="MobiDB-lite"/>
    </source>
</evidence>
<feature type="domain" description="SET" evidence="2">
    <location>
        <begin position="29"/>
        <end position="128"/>
    </location>
</feature>
<dbReference type="InterPro" id="IPR053201">
    <property type="entry name" value="Flavunoidine_N-MTase"/>
</dbReference>
<dbReference type="STRING" id="1172194.WQQ_28530"/>
<gene>
    <name evidence="3" type="ORF">WQQ_28530</name>
</gene>
<keyword evidence="4" id="KW-1185">Reference proteome</keyword>
<dbReference type="PANTHER" id="PTHR12350:SF19">
    <property type="entry name" value="SET DOMAIN-CONTAINING PROTEIN"/>
    <property type="match status" value="1"/>
</dbReference>
<dbReference type="SUPFAM" id="SSF82199">
    <property type="entry name" value="SET domain"/>
    <property type="match status" value="1"/>
</dbReference>
<dbReference type="InterPro" id="IPR001214">
    <property type="entry name" value="SET_dom"/>
</dbReference>
<dbReference type="Gene3D" id="2.170.270.10">
    <property type="entry name" value="SET domain"/>
    <property type="match status" value="1"/>
</dbReference>
<sequence>MSDLPLRSAESPSAAHPDTHRGTDGATDSGVYVAPARYGRGVYAARPFAKGETVLRFTGRRYTGDELDALGFTPGYPLQVDLDRYVLLDEPHVFCNHSCDPNGGLTADLELRAVREIARDEQISFDYSTTMLEDNSWTLECGCRSMNCRGVIEDFDRLPEAVQRHLIAEIGVLPFITRELAARRG</sequence>
<accession>I8I006</accession>
<dbReference type="AlphaFoldDB" id="I8I006"/>
<protein>
    <recommendedName>
        <fullName evidence="2">SET domain-containing protein</fullName>
    </recommendedName>
</protein>
<dbReference type="PANTHER" id="PTHR12350">
    <property type="entry name" value="HISTONE-LYSINE N-METHYLTRANSFERASE-RELATED"/>
    <property type="match status" value="1"/>
</dbReference>
<proteinExistence type="predicted"/>